<keyword evidence="3" id="KW-1185">Reference proteome</keyword>
<dbReference type="Proteomes" id="UP000249390">
    <property type="component" value="Unassembled WGS sequence"/>
</dbReference>
<comment type="caution">
    <text evidence="2">The sequence shown here is derived from an EMBL/GenBank/DDBJ whole genome shotgun (WGS) entry which is preliminary data.</text>
</comment>
<dbReference type="EMBL" id="NQVE01000027">
    <property type="protein sequence ID" value="RAL53414.1"/>
    <property type="molecule type" value="Genomic_DNA"/>
</dbReference>
<dbReference type="AlphaFoldDB" id="A0A328E5W3"/>
<evidence type="ECO:0000256" key="1">
    <source>
        <dbReference type="SAM" id="MobiDB-lite"/>
    </source>
</evidence>
<sequence>MTLSSGSSGKPSPLNPYTHLIHRHHIFPEFWDGWQEEKKMEDMLGLDDQAAPVVLALDDQACKKKKKMEDVSGLDDQAASDGKKKKKKLKDVDPPTV</sequence>
<evidence type="ECO:0000313" key="2">
    <source>
        <dbReference type="EMBL" id="RAL53414.1"/>
    </source>
</evidence>
<feature type="region of interest" description="Disordered" evidence="1">
    <location>
        <begin position="65"/>
        <end position="97"/>
    </location>
</feature>
<reference evidence="2 3" key="1">
    <citation type="submission" date="2018-06" db="EMBL/GenBank/DDBJ databases">
        <title>The Genome of Cuscuta australis (Dodder) Provides Insight into the Evolution of Plant Parasitism.</title>
        <authorList>
            <person name="Liu H."/>
        </authorList>
    </citation>
    <scope>NUCLEOTIDE SEQUENCE [LARGE SCALE GENOMIC DNA]</scope>
    <source>
        <strain evidence="3">cv. Yunnan</strain>
        <tissue evidence="2">Vines</tissue>
    </source>
</reference>
<gene>
    <name evidence="2" type="ORF">DM860_007086</name>
</gene>
<accession>A0A328E5W3</accession>
<organism evidence="2 3">
    <name type="scientific">Cuscuta australis</name>
    <dbReference type="NCBI Taxonomy" id="267555"/>
    <lineage>
        <taxon>Eukaryota</taxon>
        <taxon>Viridiplantae</taxon>
        <taxon>Streptophyta</taxon>
        <taxon>Embryophyta</taxon>
        <taxon>Tracheophyta</taxon>
        <taxon>Spermatophyta</taxon>
        <taxon>Magnoliopsida</taxon>
        <taxon>eudicotyledons</taxon>
        <taxon>Gunneridae</taxon>
        <taxon>Pentapetalae</taxon>
        <taxon>asterids</taxon>
        <taxon>lamiids</taxon>
        <taxon>Solanales</taxon>
        <taxon>Convolvulaceae</taxon>
        <taxon>Cuscuteae</taxon>
        <taxon>Cuscuta</taxon>
        <taxon>Cuscuta subgen. Grammica</taxon>
        <taxon>Cuscuta sect. Cleistogrammica</taxon>
    </lineage>
</organism>
<proteinExistence type="predicted"/>
<name>A0A328E5W3_9ASTE</name>
<protein>
    <submittedName>
        <fullName evidence="2">Uncharacterized protein</fullName>
    </submittedName>
</protein>
<evidence type="ECO:0000313" key="3">
    <source>
        <dbReference type="Proteomes" id="UP000249390"/>
    </source>
</evidence>